<dbReference type="HAMAP" id="MF_01457">
    <property type="entry name" value="YcgR"/>
    <property type="match status" value="1"/>
</dbReference>
<dbReference type="Pfam" id="PF07317">
    <property type="entry name" value="PilZN"/>
    <property type="match status" value="1"/>
</dbReference>
<dbReference type="GO" id="GO:0035438">
    <property type="term" value="F:cyclic-di-GMP binding"/>
    <property type="evidence" value="ECO:0007669"/>
    <property type="project" value="UniProtKB-UniRule"/>
</dbReference>
<dbReference type="Proteomes" id="UP000305881">
    <property type="component" value="Chromosome"/>
</dbReference>
<keyword evidence="2 4" id="KW-0547">Nucleotide-binding</keyword>
<evidence type="ECO:0000259" key="5">
    <source>
        <dbReference type="Pfam" id="PF07317"/>
    </source>
</evidence>
<dbReference type="GO" id="GO:0071973">
    <property type="term" value="P:bacterial-type flagellum-dependent cell motility"/>
    <property type="evidence" value="ECO:0007669"/>
    <property type="project" value="UniProtKB-UniRule"/>
</dbReference>
<dbReference type="InterPro" id="IPR023787">
    <property type="entry name" value="T3SS_YcgR"/>
</dbReference>
<dbReference type="GO" id="GO:0071945">
    <property type="term" value="P:regulation of bacterial-type flagellum-dependent cell motility by regulation of motor speed"/>
    <property type="evidence" value="ECO:0007669"/>
    <property type="project" value="UniProtKB-UniRule"/>
</dbReference>
<keyword evidence="7" id="KW-1185">Reference proteome</keyword>
<dbReference type="OrthoDB" id="5572581at2"/>
<gene>
    <name evidence="4" type="primary">ycgR</name>
    <name evidence="6" type="ORF">EQU24_02500</name>
</gene>
<proteinExistence type="inferred from homology"/>
<comment type="subcellular location">
    <subcellularLocation>
        <location evidence="4">Bacterial flagellum basal body</location>
    </subcellularLocation>
</comment>
<dbReference type="Gene3D" id="2.30.110.10">
    <property type="entry name" value="Electron Transport, Fmn-binding Protein, Chain A"/>
    <property type="match status" value="1"/>
</dbReference>
<dbReference type="STRING" id="675511.GCA_000341735_02504"/>
<evidence type="ECO:0000256" key="1">
    <source>
        <dbReference type="ARBA" id="ARBA00022636"/>
    </source>
</evidence>
<dbReference type="AlphaFoldDB" id="A0A4P9UJK0"/>
<comment type="function">
    <text evidence="4">Acts as a flagellar brake, regulating swimming and swarming in a bis-(3'-5') cyclic diguanylic acid (c-di-GMP)-dependent manner. Binds 1 c-di-GMP dimer per subunit. Increasing levels of c-di-GMP lead to decreased motility.</text>
</comment>
<keyword evidence="6" id="KW-0282">Flagellum</keyword>
<dbReference type="InterPro" id="IPR009926">
    <property type="entry name" value="T3SS_YcgR_PilZN"/>
</dbReference>
<evidence type="ECO:0000313" key="7">
    <source>
        <dbReference type="Proteomes" id="UP000305881"/>
    </source>
</evidence>
<keyword evidence="6" id="KW-0966">Cell projection</keyword>
<dbReference type="Gene3D" id="2.40.10.220">
    <property type="entry name" value="predicted glycosyltransferase like domains"/>
    <property type="match status" value="1"/>
</dbReference>
<dbReference type="InterPro" id="IPR012349">
    <property type="entry name" value="Split_barrel_FMN-bd"/>
</dbReference>
<dbReference type="KEGG" id="mbur:EQU24_02500"/>
<name>A0A4P9UJK0_METBY</name>
<sequence>MLATTQTAHRRRTMLRHKGCTFITYLHPIMNKQSDHIVRDQRQIINHLTLLINEKALINLNIGNNESFITTLIAIDTDTHSLLFDLSPKEYQNRQLPGTSNAVFRTVLSGIKIKFEGKDIAKTNYQGDAVFAMPIPESMLWLQRRQFYRIKSPLSKTSHLKLSVADKVIPLRLYDISIPGFSLLNDSEPLNRILSPGQIFKDCRLALDGLGEDAIEFIVLYRIPLNPNKPDKTMKIGCRLTSISPAFESCIQRYMQQIERELKQKT</sequence>
<accession>A0A4P9UJK0</accession>
<keyword evidence="1 4" id="KW-0973">c-di-GMP</keyword>
<comment type="similarity">
    <text evidence="4">Belongs to the YcgR family.</text>
</comment>
<evidence type="ECO:0000256" key="4">
    <source>
        <dbReference type="HAMAP-Rule" id="MF_01457"/>
    </source>
</evidence>
<evidence type="ECO:0000256" key="2">
    <source>
        <dbReference type="ARBA" id="ARBA00022741"/>
    </source>
</evidence>
<evidence type="ECO:0000313" key="6">
    <source>
        <dbReference type="EMBL" id="QCW81248.1"/>
    </source>
</evidence>
<dbReference type="GO" id="GO:0009425">
    <property type="term" value="C:bacterial-type flagellum basal body"/>
    <property type="evidence" value="ECO:0007669"/>
    <property type="project" value="UniProtKB-SubCell"/>
</dbReference>
<keyword evidence="6" id="KW-0969">Cilium</keyword>
<comment type="subunit">
    <text evidence="4">Monomer. Interacts with the flagellar basal bodies.</text>
</comment>
<reference evidence="7" key="1">
    <citation type="journal article" date="2019" name="J. Bacteriol.">
        <title>A Mutagenic Screen Identifies a TonB-Dependent Receptor Required for the Lanthanide Metal Switch in the Type I Methanotroph 'Methylotuvimicrobium buryatense' 5GB1C.</title>
        <authorList>
            <person name="Groom J.D."/>
            <person name="Ford S.M."/>
            <person name="Pesesky M.W."/>
            <person name="Lidstrom M.E."/>
        </authorList>
    </citation>
    <scope>NUCLEOTIDE SEQUENCE [LARGE SCALE GENOMIC DNA]</scope>
    <source>
        <strain evidence="7">5GB1C</strain>
    </source>
</reference>
<feature type="domain" description="Type III secretion system flagellar brake protein YcgR PilZN" evidence="5">
    <location>
        <begin position="37"/>
        <end position="140"/>
    </location>
</feature>
<protein>
    <recommendedName>
        <fullName evidence="4">Flagellar brake protein YcgR</fullName>
    </recommendedName>
    <alternativeName>
        <fullName evidence="4">Cyclic di-GMP binding protein YcgR</fullName>
    </alternativeName>
</protein>
<evidence type="ECO:0000256" key="3">
    <source>
        <dbReference type="ARBA" id="ARBA00023143"/>
    </source>
</evidence>
<keyword evidence="3 4" id="KW-0975">Bacterial flagellum</keyword>
<organism evidence="6 7">
    <name type="scientific">Methylotuvimicrobium buryatense</name>
    <name type="common">Methylomicrobium buryatense</name>
    <dbReference type="NCBI Taxonomy" id="95641"/>
    <lineage>
        <taxon>Bacteria</taxon>
        <taxon>Pseudomonadati</taxon>
        <taxon>Pseudomonadota</taxon>
        <taxon>Gammaproteobacteria</taxon>
        <taxon>Methylococcales</taxon>
        <taxon>Methylococcaceae</taxon>
        <taxon>Methylotuvimicrobium</taxon>
    </lineage>
</organism>
<dbReference type="EMBL" id="CP035467">
    <property type="protein sequence ID" value="QCW81248.1"/>
    <property type="molecule type" value="Genomic_DNA"/>
</dbReference>